<feature type="transmembrane region" description="Helical" evidence="1">
    <location>
        <begin position="19"/>
        <end position="41"/>
    </location>
</feature>
<name>G4QE89_GLANF</name>
<dbReference type="RefSeq" id="WP_014110234.1">
    <property type="nucleotide sequence ID" value="NC_016041.1"/>
</dbReference>
<proteinExistence type="predicted"/>
<dbReference type="AlphaFoldDB" id="G4QE89"/>
<protein>
    <recommendedName>
        <fullName evidence="4">Integral membrane protein</fullName>
    </recommendedName>
</protein>
<evidence type="ECO:0000256" key="1">
    <source>
        <dbReference type="SAM" id="Phobius"/>
    </source>
</evidence>
<gene>
    <name evidence="2" type="ordered locus">GNIT_3269</name>
</gene>
<dbReference type="EMBL" id="CP003060">
    <property type="protein sequence ID" value="AEP31363.1"/>
    <property type="molecule type" value="Genomic_DNA"/>
</dbReference>
<keyword evidence="1" id="KW-0472">Membrane</keyword>
<feature type="transmembrane region" description="Helical" evidence="1">
    <location>
        <begin position="72"/>
        <end position="98"/>
    </location>
</feature>
<evidence type="ECO:0000313" key="3">
    <source>
        <dbReference type="Proteomes" id="UP000009282"/>
    </source>
</evidence>
<dbReference type="KEGG" id="gni:GNIT_3269"/>
<accession>G4QE89</accession>
<keyword evidence="1" id="KW-1133">Transmembrane helix</keyword>
<sequence length="161" mass="16956">MFGLILGFMLSADVHVPSVINVCLGAAIALAVSGVSSAYVSERAERKLILRQLEDAMLSDLSDSSHAHAATFVPVVVALVNGLAPLVISVLIMIPLWLNEAGFLWVTAPLWSSLCIAGLLLFTLGVLLSGISGIPWYFSGLKTLAIGFSTALLIYLFVGPS</sequence>
<dbReference type="STRING" id="1085623.GNIT_3269"/>
<dbReference type="HOGENOM" id="CLU_111441_0_0_6"/>
<dbReference type="Proteomes" id="UP000009282">
    <property type="component" value="Chromosome"/>
</dbReference>
<dbReference type="eggNOG" id="COG1814">
    <property type="taxonomic scope" value="Bacteria"/>
</dbReference>
<evidence type="ECO:0000313" key="2">
    <source>
        <dbReference type="EMBL" id="AEP31363.1"/>
    </source>
</evidence>
<organism evidence="2 3">
    <name type="scientific">Glaciecola nitratireducens (strain JCM 12485 / KCTC 12276 / FR1064)</name>
    <dbReference type="NCBI Taxonomy" id="1085623"/>
    <lineage>
        <taxon>Bacteria</taxon>
        <taxon>Pseudomonadati</taxon>
        <taxon>Pseudomonadota</taxon>
        <taxon>Gammaproteobacteria</taxon>
        <taxon>Alteromonadales</taxon>
        <taxon>Alteromonadaceae</taxon>
        <taxon>Brumicola</taxon>
    </lineage>
</organism>
<keyword evidence="3" id="KW-1185">Reference proteome</keyword>
<keyword evidence="1" id="KW-0812">Transmembrane</keyword>
<feature type="transmembrane region" description="Helical" evidence="1">
    <location>
        <begin position="110"/>
        <end position="129"/>
    </location>
</feature>
<evidence type="ECO:0008006" key="4">
    <source>
        <dbReference type="Google" id="ProtNLM"/>
    </source>
</evidence>
<reference evidence="2 3" key="1">
    <citation type="journal article" date="2011" name="J. Bacteriol.">
        <title>Complete genome sequence of seawater bacterium Glaciecola nitratireducens FR1064T.</title>
        <authorList>
            <person name="Bian F."/>
            <person name="Qin Q.L."/>
            <person name="Xie B.B."/>
            <person name="Shu Y.L."/>
            <person name="Zhang X.Y."/>
            <person name="Yu Y."/>
            <person name="Chen B."/>
            <person name="Chen X.L."/>
            <person name="Zhou B.C."/>
            <person name="Zhang Y.Z."/>
        </authorList>
    </citation>
    <scope>NUCLEOTIDE SEQUENCE [LARGE SCALE GENOMIC DNA]</scope>
    <source>
        <strain evidence="3">JCM 12485 / KCTC 12276 / FR1064</strain>
    </source>
</reference>
<feature type="transmembrane region" description="Helical" evidence="1">
    <location>
        <begin position="136"/>
        <end position="158"/>
    </location>
</feature>